<dbReference type="SMART" id="SM01321">
    <property type="entry name" value="Y1_Tnp"/>
    <property type="match status" value="1"/>
</dbReference>
<evidence type="ECO:0000313" key="2">
    <source>
        <dbReference type="EMBL" id="ABG58712.1"/>
    </source>
</evidence>
<dbReference type="Gene3D" id="3.30.70.1290">
    <property type="entry name" value="Transposase IS200-like"/>
    <property type="match status" value="1"/>
</dbReference>
<dbReference type="Proteomes" id="UP000001822">
    <property type="component" value="Chromosome"/>
</dbReference>
<gene>
    <name evidence="2" type="ordered locus">CHU_1441</name>
</gene>
<dbReference type="GO" id="GO:0003677">
    <property type="term" value="F:DNA binding"/>
    <property type="evidence" value="ECO:0007669"/>
    <property type="project" value="InterPro"/>
</dbReference>
<reference evidence="2 3" key="1">
    <citation type="journal article" date="2007" name="Appl. Environ. Microbiol.">
        <title>Genome sequence of the cellulolytic gliding bacterium Cytophaga hutchinsonii.</title>
        <authorList>
            <person name="Xie G."/>
            <person name="Bruce D.C."/>
            <person name="Challacombe J.F."/>
            <person name="Chertkov O."/>
            <person name="Detter J.C."/>
            <person name="Gilna P."/>
            <person name="Han C.S."/>
            <person name="Lucas S."/>
            <person name="Misra M."/>
            <person name="Myers G.L."/>
            <person name="Richardson P."/>
            <person name="Tapia R."/>
            <person name="Thayer N."/>
            <person name="Thompson L.S."/>
            <person name="Brettin T.S."/>
            <person name="Henrissat B."/>
            <person name="Wilson D.B."/>
            <person name="McBride M.J."/>
        </authorList>
    </citation>
    <scope>NUCLEOTIDE SEQUENCE [LARGE SCALE GENOMIC DNA]</scope>
    <source>
        <strain evidence="3">ATCC 33406 / DSM 1761 / CIP 103989 / NBRC 15051 / NCIMB 9469 / D465</strain>
    </source>
</reference>
<feature type="domain" description="Transposase IS200-like" evidence="1">
    <location>
        <begin position="5"/>
        <end position="117"/>
    </location>
</feature>
<dbReference type="InterPro" id="IPR036515">
    <property type="entry name" value="Transposase_17_sf"/>
</dbReference>
<dbReference type="PANTHER" id="PTHR33360">
    <property type="entry name" value="TRANSPOSASE FOR INSERTION SEQUENCE ELEMENT IS200"/>
    <property type="match status" value="1"/>
</dbReference>
<dbReference type="AlphaFoldDB" id="A0A6N4SQQ9"/>
<evidence type="ECO:0000313" key="3">
    <source>
        <dbReference type="Proteomes" id="UP000001822"/>
    </source>
</evidence>
<dbReference type="KEGG" id="chu:CHU_1441"/>
<accession>A0A6N4SQQ9</accession>
<dbReference type="RefSeq" id="WP_011584827.1">
    <property type="nucleotide sequence ID" value="NC_008255.1"/>
</dbReference>
<organism evidence="2 3">
    <name type="scientific">Cytophaga hutchinsonii (strain ATCC 33406 / DSM 1761 / CIP 103989 / NBRC 15051 / NCIMB 9469 / D465)</name>
    <dbReference type="NCBI Taxonomy" id="269798"/>
    <lineage>
        <taxon>Bacteria</taxon>
        <taxon>Pseudomonadati</taxon>
        <taxon>Bacteroidota</taxon>
        <taxon>Cytophagia</taxon>
        <taxon>Cytophagales</taxon>
        <taxon>Cytophagaceae</taxon>
        <taxon>Cytophaga</taxon>
    </lineage>
</organism>
<keyword evidence="3" id="KW-1185">Reference proteome</keyword>
<dbReference type="GO" id="GO:0004803">
    <property type="term" value="F:transposase activity"/>
    <property type="evidence" value="ECO:0007669"/>
    <property type="project" value="InterPro"/>
</dbReference>
<dbReference type="OrthoDB" id="9797997at2"/>
<sequence length="149" mass="17536">MGQSLSQMYIHLIFGTKNRYPFIIGSVETELHKYIAEILKSYESPAIKINSVPDHMHILFRLSKNYTLVKIIEEIKKHSSKWMKSKGIDGFTWQIGYGAFSVSSSKIDTVSNYIMNQKEHHKIISFKDEVEGFMKKYHLCEYDPEYFWV</sequence>
<protein>
    <submittedName>
        <fullName evidence="2">Transposase</fullName>
    </submittedName>
</protein>
<dbReference type="InterPro" id="IPR002686">
    <property type="entry name" value="Transposase_17"/>
</dbReference>
<dbReference type="SUPFAM" id="SSF143422">
    <property type="entry name" value="Transposase IS200-like"/>
    <property type="match status" value="1"/>
</dbReference>
<name>A0A6N4SQQ9_CYTH3</name>
<dbReference type="Pfam" id="PF01797">
    <property type="entry name" value="Y1_Tnp"/>
    <property type="match status" value="1"/>
</dbReference>
<dbReference type="NCBIfam" id="NF033573">
    <property type="entry name" value="transpos_IS200"/>
    <property type="match status" value="1"/>
</dbReference>
<proteinExistence type="predicted"/>
<dbReference type="EMBL" id="CP000383">
    <property type="protein sequence ID" value="ABG58712.1"/>
    <property type="molecule type" value="Genomic_DNA"/>
</dbReference>
<evidence type="ECO:0000259" key="1">
    <source>
        <dbReference type="SMART" id="SM01321"/>
    </source>
</evidence>
<dbReference type="GO" id="GO:0006313">
    <property type="term" value="P:DNA transposition"/>
    <property type="evidence" value="ECO:0007669"/>
    <property type="project" value="InterPro"/>
</dbReference>
<dbReference type="PANTHER" id="PTHR33360:SF2">
    <property type="entry name" value="TRANSPOSASE FOR INSERTION SEQUENCE ELEMENT IS200"/>
    <property type="match status" value="1"/>
</dbReference>